<dbReference type="RefSeq" id="WP_329405521.1">
    <property type="nucleotide sequence ID" value="NZ_CP109441.1"/>
</dbReference>
<proteinExistence type="predicted"/>
<dbReference type="Proteomes" id="UP001432062">
    <property type="component" value="Chromosome"/>
</dbReference>
<organism evidence="2 3">
    <name type="scientific">Nocardia vinacea</name>
    <dbReference type="NCBI Taxonomy" id="96468"/>
    <lineage>
        <taxon>Bacteria</taxon>
        <taxon>Bacillati</taxon>
        <taxon>Actinomycetota</taxon>
        <taxon>Actinomycetes</taxon>
        <taxon>Mycobacteriales</taxon>
        <taxon>Nocardiaceae</taxon>
        <taxon>Nocardia</taxon>
    </lineage>
</organism>
<evidence type="ECO:0000313" key="2">
    <source>
        <dbReference type="EMBL" id="WUV42919.1"/>
    </source>
</evidence>
<keyword evidence="1" id="KW-0812">Transmembrane</keyword>
<dbReference type="InterPro" id="IPR008407">
    <property type="entry name" value="Brnchd-chn_aa_trnsp_AzlD"/>
</dbReference>
<dbReference type="Pfam" id="PF05437">
    <property type="entry name" value="AzlD"/>
    <property type="match status" value="1"/>
</dbReference>
<accession>A0ABZ1YME1</accession>
<gene>
    <name evidence="2" type="ORF">OG563_27160</name>
</gene>
<evidence type="ECO:0000313" key="3">
    <source>
        <dbReference type="Proteomes" id="UP001432062"/>
    </source>
</evidence>
<dbReference type="EMBL" id="CP109441">
    <property type="protein sequence ID" value="WUV42919.1"/>
    <property type="molecule type" value="Genomic_DNA"/>
</dbReference>
<keyword evidence="1" id="KW-0472">Membrane</keyword>
<feature type="transmembrane region" description="Helical" evidence="1">
    <location>
        <begin position="87"/>
        <end position="104"/>
    </location>
</feature>
<protein>
    <submittedName>
        <fullName evidence="2">AzlD domain-containing protein</fullName>
    </submittedName>
</protein>
<feature type="transmembrane region" description="Helical" evidence="1">
    <location>
        <begin position="37"/>
        <end position="58"/>
    </location>
</feature>
<evidence type="ECO:0000256" key="1">
    <source>
        <dbReference type="SAM" id="Phobius"/>
    </source>
</evidence>
<sequence length="106" mass="10865">MSTPILLVAMSALSAGTYAFRSSGPALRNRIRFPERATKLLEIGAVVLLAAMVAITTVPTGTGHLGFALPAGVLVGGLLAWRNQPMLVVILAAAGTTALLRLVGVT</sequence>
<keyword evidence="3" id="KW-1185">Reference proteome</keyword>
<reference evidence="2" key="1">
    <citation type="submission" date="2022-10" db="EMBL/GenBank/DDBJ databases">
        <title>The complete genomes of actinobacterial strains from the NBC collection.</title>
        <authorList>
            <person name="Joergensen T.S."/>
            <person name="Alvarez Arevalo M."/>
            <person name="Sterndorff E.B."/>
            <person name="Faurdal D."/>
            <person name="Vuksanovic O."/>
            <person name="Mourched A.-S."/>
            <person name="Charusanti P."/>
            <person name="Shaw S."/>
            <person name="Blin K."/>
            <person name="Weber T."/>
        </authorList>
    </citation>
    <scope>NUCLEOTIDE SEQUENCE</scope>
    <source>
        <strain evidence="2">NBC_01482</strain>
    </source>
</reference>
<keyword evidence="1" id="KW-1133">Transmembrane helix</keyword>
<name>A0ABZ1YME1_9NOCA</name>